<evidence type="ECO:0000313" key="3">
    <source>
        <dbReference type="Proteomes" id="UP000184420"/>
    </source>
</evidence>
<dbReference type="OrthoDB" id="826659at2"/>
<name>A0A1M6W3E1_9BACT</name>
<sequence>MHIRTLFTALCTMLLFASCSNNDDDVVAPPVDPNAPSSGTWKVAQFSERNEDHTSEFNGYTFTFSSTGTASALKGSVTANGTWSITNNSARFNIDFGAKSDANKPLGELTDDWRIISVSSTRIQLTDDNTSSAEVLTFTKI</sequence>
<dbReference type="AlphaFoldDB" id="A0A1M6W3E1"/>
<reference evidence="2 3" key="1">
    <citation type="submission" date="2016-11" db="EMBL/GenBank/DDBJ databases">
        <authorList>
            <person name="Jaros S."/>
            <person name="Januszkiewicz K."/>
            <person name="Wedrychowicz H."/>
        </authorList>
    </citation>
    <scope>NUCLEOTIDE SEQUENCE [LARGE SCALE GENOMIC DNA]</scope>
    <source>
        <strain evidence="2 3">DSM 27406</strain>
    </source>
</reference>
<evidence type="ECO:0000256" key="1">
    <source>
        <dbReference type="SAM" id="SignalP"/>
    </source>
</evidence>
<accession>A0A1M6W3E1</accession>
<keyword evidence="3" id="KW-1185">Reference proteome</keyword>
<dbReference type="EMBL" id="FRBL01000001">
    <property type="protein sequence ID" value="SHK88284.1"/>
    <property type="molecule type" value="Genomic_DNA"/>
</dbReference>
<organism evidence="2 3">
    <name type="scientific">Chitinophaga jiangningensis</name>
    <dbReference type="NCBI Taxonomy" id="1419482"/>
    <lineage>
        <taxon>Bacteria</taxon>
        <taxon>Pseudomonadati</taxon>
        <taxon>Bacteroidota</taxon>
        <taxon>Chitinophagia</taxon>
        <taxon>Chitinophagales</taxon>
        <taxon>Chitinophagaceae</taxon>
        <taxon>Chitinophaga</taxon>
    </lineage>
</organism>
<gene>
    <name evidence="2" type="ORF">SAMN05444266_101470</name>
</gene>
<keyword evidence="1" id="KW-0732">Signal</keyword>
<dbReference type="STRING" id="1419482.SAMN05444266_101470"/>
<evidence type="ECO:0008006" key="4">
    <source>
        <dbReference type="Google" id="ProtNLM"/>
    </source>
</evidence>
<feature type="signal peptide" evidence="1">
    <location>
        <begin position="1"/>
        <end position="23"/>
    </location>
</feature>
<dbReference type="RefSeq" id="WP_073077600.1">
    <property type="nucleotide sequence ID" value="NZ_FRBL01000001.1"/>
</dbReference>
<dbReference type="PROSITE" id="PS51257">
    <property type="entry name" value="PROKAR_LIPOPROTEIN"/>
    <property type="match status" value="1"/>
</dbReference>
<protein>
    <recommendedName>
        <fullName evidence="4">Lipocalin-like domain-containing protein</fullName>
    </recommendedName>
</protein>
<evidence type="ECO:0000313" key="2">
    <source>
        <dbReference type="EMBL" id="SHK88284.1"/>
    </source>
</evidence>
<dbReference type="Proteomes" id="UP000184420">
    <property type="component" value="Unassembled WGS sequence"/>
</dbReference>
<feature type="chain" id="PRO_5012138700" description="Lipocalin-like domain-containing protein" evidence="1">
    <location>
        <begin position="24"/>
        <end position="141"/>
    </location>
</feature>
<proteinExistence type="predicted"/>